<dbReference type="Gene3D" id="3.40.50.740">
    <property type="match status" value="1"/>
</dbReference>
<sequence>MKRLRMTITRDSIKDIWGERTLHNEGTWPERVDERTLDAPDDWVQSTCLLCSNGCALDIGVKDGKIVGVRGRKEDVVNKGRLGPKGLHGWEANNSADRLTHPLIRQDGELKPATWDEAMELIVNRTRELRDRYTASSIGFYTSGQLYLEEYYTLGVIGKAGLGTPHMDGNTRLCTATSAAALKETFGSDGQPGSYFDIDVADTILHVGHNISNTDTVLWMRILDRRAAPNPPKLVVIDPRETATAKEADIHLAPKVGTNVVLLNGLLYLLIKNGQIDREFIAEHTIGFEDLEHTVAAYPPERVAEITGLDIAKLQAAADAIGQAERLISTALQGVYQSNQATAAAVQINNINLIRGMIGRPGCGILQMNGQPTAQNTRETGADGDLPAFRNWDNEDHIQELAALWNVDPAIIPHWAPPTHALNIFHLVESGSIRMLWISATNPAVSMPDLNKIRNILEKEGLFLVVQDAFMTETAAYADVVLPAAIWGEKTGCSTNVDRTVHISHKAIEPPGEAKADLDIFLDFARRMDFRDKDGQPLIKWHTPEEAFEAWKACTRGRPCDYTGLSYAKLTGGSGIAWPCNEQYPEGHHQLYSDLQFPTTDEQCETYGHDLLTGGAVTQDEFRARAANGRAILKPAEFEPHMEVPDEDYPMWLSTGRVVYHFHTRTKTGRSPELQNKEPDAFVQLNPQDAEALDIEEGDMVRVTSRRGKAMAPARVRDIRRGHVFMPFHFGYWDEKDGRPRAANELTIFEWDPVSKQPTFKYAAVRIEKLTGHATEQKANQAGESGHNKERRDSALGSVLSELKQAVASHAHVSEKGGPQGNMGNEGVPSHVADYLQLLIQSEKRLIRAYEAVKQTHSNVPDIAPECTLFTKWSSEAIERLEPFADKYGLGSTNEAGRLDQLFDFGGKGKGSFALLRDLHDLWLLVNESMISVIALSQAAQALRDEAFLEALRKTLHTNERQRKWFLTRIKQAAPQSLIVPS</sequence>
<dbReference type="InterPro" id="IPR050123">
    <property type="entry name" value="Prok_molybdopt-oxidoreductase"/>
</dbReference>
<dbReference type="SMART" id="SM00926">
    <property type="entry name" value="Molybdop_Fe4S4"/>
    <property type="match status" value="1"/>
</dbReference>
<comment type="similarity">
    <text evidence="3">Belongs to the prokaryotic molybdopterin-containing oxidoreductase family. NasA/NapA/NarB subfamily.</text>
</comment>
<dbReference type="Pfam" id="PF04879">
    <property type="entry name" value="Molybdop_Fe4S4"/>
    <property type="match status" value="1"/>
</dbReference>
<dbReference type="PANTHER" id="PTHR43105">
    <property type="entry name" value="RESPIRATORY NITRATE REDUCTASE"/>
    <property type="match status" value="1"/>
</dbReference>
<organism evidence="13 14">
    <name type="scientific">Modicisalibacter luteus</name>
    <dbReference type="NCBI Taxonomy" id="453962"/>
    <lineage>
        <taxon>Bacteria</taxon>
        <taxon>Pseudomonadati</taxon>
        <taxon>Pseudomonadota</taxon>
        <taxon>Gammaproteobacteria</taxon>
        <taxon>Oceanospirillales</taxon>
        <taxon>Halomonadaceae</taxon>
        <taxon>Modicisalibacter</taxon>
    </lineage>
</organism>
<dbReference type="Gene3D" id="3.40.228.10">
    <property type="entry name" value="Dimethylsulfoxide Reductase, domain 2"/>
    <property type="match status" value="1"/>
</dbReference>
<dbReference type="PROSITE" id="PS51669">
    <property type="entry name" value="4FE4S_MOW_BIS_MGD"/>
    <property type="match status" value="1"/>
</dbReference>
<dbReference type="Pfam" id="PF00384">
    <property type="entry name" value="Molybdopterin"/>
    <property type="match status" value="1"/>
</dbReference>
<dbReference type="SUPFAM" id="SSF50692">
    <property type="entry name" value="ADC-like"/>
    <property type="match status" value="1"/>
</dbReference>
<evidence type="ECO:0000256" key="9">
    <source>
        <dbReference type="ARBA" id="ARBA00023014"/>
    </source>
</evidence>
<dbReference type="InterPro" id="IPR041957">
    <property type="entry name" value="CT_Nitrate-R-NapA-like"/>
</dbReference>
<keyword evidence="8" id="KW-0408">Iron</keyword>
<dbReference type="Gene3D" id="2.20.25.90">
    <property type="entry name" value="ADC-like domains"/>
    <property type="match status" value="1"/>
</dbReference>
<protein>
    <submittedName>
        <fullName evidence="13">Nitrate reductase</fullName>
    </submittedName>
</protein>
<evidence type="ECO:0000256" key="1">
    <source>
        <dbReference type="ARBA" id="ARBA00001942"/>
    </source>
</evidence>
<dbReference type="RefSeq" id="WP_308428068.1">
    <property type="nucleotide sequence ID" value="NZ_BMXD01000024.1"/>
</dbReference>
<dbReference type="PANTHER" id="PTHR43105:SF10">
    <property type="entry name" value="NADH-QUINONE OXIDOREDUCTASE SUBUNIT G"/>
    <property type="match status" value="1"/>
</dbReference>
<evidence type="ECO:0000256" key="11">
    <source>
        <dbReference type="SAM" id="MobiDB-lite"/>
    </source>
</evidence>
<keyword evidence="10" id="KW-0534">Nitrate assimilation</keyword>
<evidence type="ECO:0000313" key="14">
    <source>
        <dbReference type="Proteomes" id="UP001595640"/>
    </source>
</evidence>
<evidence type="ECO:0000256" key="10">
    <source>
        <dbReference type="ARBA" id="ARBA00023063"/>
    </source>
</evidence>
<feature type="region of interest" description="Disordered" evidence="11">
    <location>
        <begin position="774"/>
        <end position="794"/>
    </location>
</feature>
<evidence type="ECO:0000259" key="12">
    <source>
        <dbReference type="PROSITE" id="PS51669"/>
    </source>
</evidence>
<dbReference type="Pfam" id="PF01568">
    <property type="entry name" value="Molydop_binding"/>
    <property type="match status" value="1"/>
</dbReference>
<comment type="caution">
    <text evidence="13">The sequence shown here is derived from an EMBL/GenBank/DDBJ whole genome shotgun (WGS) entry which is preliminary data.</text>
</comment>
<dbReference type="InterPro" id="IPR006657">
    <property type="entry name" value="MoPterin_dinucl-bd_dom"/>
</dbReference>
<keyword evidence="9" id="KW-0411">Iron-sulfur</keyword>
<feature type="domain" description="4Fe-4S Mo/W bis-MGD-type" evidence="12">
    <location>
        <begin position="41"/>
        <end position="97"/>
    </location>
</feature>
<keyword evidence="7" id="KW-0560">Oxidoreductase</keyword>
<keyword evidence="5" id="KW-0500">Molybdenum</keyword>
<evidence type="ECO:0000256" key="5">
    <source>
        <dbReference type="ARBA" id="ARBA00022505"/>
    </source>
</evidence>
<gene>
    <name evidence="13" type="ORF">ACFOEI_12645</name>
</gene>
<dbReference type="CDD" id="cd02791">
    <property type="entry name" value="MopB_CT_Nitrate-R-NapA-like"/>
    <property type="match status" value="1"/>
</dbReference>
<dbReference type="InterPro" id="IPR006656">
    <property type="entry name" value="Mopterin_OxRdtase"/>
</dbReference>
<name>A0ABV7M3T0_9GAMM</name>
<dbReference type="EMBL" id="JBHRUH010000028">
    <property type="protein sequence ID" value="MFC3292912.1"/>
    <property type="molecule type" value="Genomic_DNA"/>
</dbReference>
<evidence type="ECO:0000256" key="3">
    <source>
        <dbReference type="ARBA" id="ARBA00008747"/>
    </source>
</evidence>
<keyword evidence="14" id="KW-1185">Reference proteome</keyword>
<comment type="cofactor">
    <cofactor evidence="1">
        <name>Mo-bis(molybdopterin guanine dinucleotide)</name>
        <dbReference type="ChEBI" id="CHEBI:60539"/>
    </cofactor>
</comment>
<dbReference type="Proteomes" id="UP001595640">
    <property type="component" value="Unassembled WGS sequence"/>
</dbReference>
<dbReference type="InterPro" id="IPR006963">
    <property type="entry name" value="Mopterin_OxRdtase_4Fe-4S_dom"/>
</dbReference>
<evidence type="ECO:0000256" key="7">
    <source>
        <dbReference type="ARBA" id="ARBA00023002"/>
    </source>
</evidence>
<reference evidence="14" key="1">
    <citation type="journal article" date="2019" name="Int. J. Syst. Evol. Microbiol.">
        <title>The Global Catalogue of Microorganisms (GCM) 10K type strain sequencing project: providing services to taxonomists for standard genome sequencing and annotation.</title>
        <authorList>
            <consortium name="The Broad Institute Genomics Platform"/>
            <consortium name="The Broad Institute Genome Sequencing Center for Infectious Disease"/>
            <person name="Wu L."/>
            <person name="Ma J."/>
        </authorList>
    </citation>
    <scope>NUCLEOTIDE SEQUENCE [LARGE SCALE GENOMIC DNA]</scope>
    <source>
        <strain evidence="14">KCTC 12847</strain>
    </source>
</reference>
<accession>A0ABV7M3T0</accession>
<dbReference type="Gene3D" id="2.40.40.20">
    <property type="match status" value="1"/>
</dbReference>
<evidence type="ECO:0000256" key="4">
    <source>
        <dbReference type="ARBA" id="ARBA00022485"/>
    </source>
</evidence>
<keyword evidence="6" id="KW-0479">Metal-binding</keyword>
<comment type="cofactor">
    <cofactor evidence="2">
        <name>[4Fe-4S] cluster</name>
        <dbReference type="ChEBI" id="CHEBI:49883"/>
    </cofactor>
</comment>
<dbReference type="InterPro" id="IPR009010">
    <property type="entry name" value="Asp_de-COase-like_dom_sf"/>
</dbReference>
<evidence type="ECO:0000256" key="6">
    <source>
        <dbReference type="ARBA" id="ARBA00022723"/>
    </source>
</evidence>
<evidence type="ECO:0000256" key="8">
    <source>
        <dbReference type="ARBA" id="ARBA00023004"/>
    </source>
</evidence>
<dbReference type="CDD" id="cd02754">
    <property type="entry name" value="MopB_Nitrate-R-NapA-like"/>
    <property type="match status" value="1"/>
</dbReference>
<evidence type="ECO:0000256" key="2">
    <source>
        <dbReference type="ARBA" id="ARBA00001966"/>
    </source>
</evidence>
<proteinExistence type="inferred from homology"/>
<dbReference type="SUPFAM" id="SSF53706">
    <property type="entry name" value="Formate dehydrogenase/DMSO reductase, domains 1-3"/>
    <property type="match status" value="1"/>
</dbReference>
<keyword evidence="4" id="KW-0004">4Fe-4S</keyword>
<evidence type="ECO:0000313" key="13">
    <source>
        <dbReference type="EMBL" id="MFC3292912.1"/>
    </source>
</evidence>